<proteinExistence type="predicted"/>
<protein>
    <submittedName>
        <fullName evidence="4">Acyl-phosphate glycerol 3-phosphate acyltransferase</fullName>
    </submittedName>
</protein>
<evidence type="ECO:0000259" key="3">
    <source>
        <dbReference type="SMART" id="SM00563"/>
    </source>
</evidence>
<keyword evidence="5" id="KW-1185">Reference proteome</keyword>
<dbReference type="PANTHER" id="PTHR10434">
    <property type="entry name" value="1-ACYL-SN-GLYCEROL-3-PHOSPHATE ACYLTRANSFERASE"/>
    <property type="match status" value="1"/>
</dbReference>
<accession>A0A261FAZ6</accession>
<dbReference type="GO" id="GO:0006654">
    <property type="term" value="P:phosphatidic acid biosynthetic process"/>
    <property type="evidence" value="ECO:0007669"/>
    <property type="project" value="TreeGrafter"/>
</dbReference>
<dbReference type="GO" id="GO:0003841">
    <property type="term" value="F:1-acylglycerol-3-phosphate O-acyltransferase activity"/>
    <property type="evidence" value="ECO:0007669"/>
    <property type="project" value="TreeGrafter"/>
</dbReference>
<evidence type="ECO:0000313" key="4">
    <source>
        <dbReference type="EMBL" id="OZG56143.1"/>
    </source>
</evidence>
<dbReference type="CDD" id="cd07989">
    <property type="entry name" value="LPLAT_AGPAT-like"/>
    <property type="match status" value="1"/>
</dbReference>
<sequence length="257" mass="28443">MGKAKTMKRPLKLYWFYIRVLGGFAWRRFTPTVKGLENIPKAGPLILAANHLAVIDDAVIPLTFPRMVHYMAKEEYFTGKGIRGAFKKFFFTSAGTFPVNRSGGGKSADALLHAKEILERGEVFGIHPEGTRSPDGKLYRGHTGAARLALQTGVSILPVGLIGTNDAQPIGQVMPKKVHIEIRYGKPIEVEKVENPTHEQVRELTDQMMKKIAELTDQEYVNEYAQVVKKRMKEEREAQLAAAAASESSPEAAPKGN</sequence>
<dbReference type="PANTHER" id="PTHR10434:SF11">
    <property type="entry name" value="1-ACYL-SN-GLYCEROL-3-PHOSPHATE ACYLTRANSFERASE"/>
    <property type="match status" value="1"/>
</dbReference>
<dbReference type="AlphaFoldDB" id="A0A261FAZ6"/>
<dbReference type="Pfam" id="PF01553">
    <property type="entry name" value="Acyltransferase"/>
    <property type="match status" value="1"/>
</dbReference>
<evidence type="ECO:0000256" key="1">
    <source>
        <dbReference type="ARBA" id="ARBA00022679"/>
    </source>
</evidence>
<dbReference type="Proteomes" id="UP000228976">
    <property type="component" value="Unassembled WGS sequence"/>
</dbReference>
<dbReference type="InterPro" id="IPR002123">
    <property type="entry name" value="Plipid/glycerol_acylTrfase"/>
</dbReference>
<dbReference type="GO" id="GO:0005886">
    <property type="term" value="C:plasma membrane"/>
    <property type="evidence" value="ECO:0007669"/>
    <property type="project" value="TreeGrafter"/>
</dbReference>
<comment type="caution">
    <text evidence="4">The sequence shown here is derived from an EMBL/GenBank/DDBJ whole genome shotgun (WGS) entry which is preliminary data.</text>
</comment>
<organism evidence="4 5">
    <name type="scientific">Aeriscardovia aeriphila</name>
    <dbReference type="NCBI Taxonomy" id="218139"/>
    <lineage>
        <taxon>Bacteria</taxon>
        <taxon>Bacillati</taxon>
        <taxon>Actinomycetota</taxon>
        <taxon>Actinomycetes</taxon>
        <taxon>Bifidobacteriales</taxon>
        <taxon>Bifidobacteriaceae</taxon>
        <taxon>Aeriscardovia</taxon>
    </lineage>
</organism>
<dbReference type="SMART" id="SM00563">
    <property type="entry name" value="PlsC"/>
    <property type="match status" value="1"/>
</dbReference>
<feature type="domain" description="Phospholipid/glycerol acyltransferase" evidence="3">
    <location>
        <begin position="45"/>
        <end position="164"/>
    </location>
</feature>
<dbReference type="Pfam" id="PF03982">
    <property type="entry name" value="DAGAT"/>
    <property type="match status" value="1"/>
</dbReference>
<evidence type="ECO:0000256" key="2">
    <source>
        <dbReference type="ARBA" id="ARBA00023315"/>
    </source>
</evidence>
<dbReference type="EMBL" id="MWWU01000002">
    <property type="protein sequence ID" value="OZG56143.1"/>
    <property type="molecule type" value="Genomic_DNA"/>
</dbReference>
<keyword evidence="1 4" id="KW-0808">Transferase</keyword>
<dbReference type="InterPro" id="IPR007130">
    <property type="entry name" value="DAGAT"/>
</dbReference>
<evidence type="ECO:0000313" key="5">
    <source>
        <dbReference type="Proteomes" id="UP000228976"/>
    </source>
</evidence>
<reference evidence="4 5" key="1">
    <citation type="journal article" date="2017" name="BMC Genomics">
        <title>Comparative genomic and phylogenomic analyses of the Bifidobacteriaceae family.</title>
        <authorList>
            <person name="Lugli G.A."/>
            <person name="Milani C."/>
            <person name="Turroni F."/>
            <person name="Duranti S."/>
            <person name="Mancabelli L."/>
            <person name="Mangifesta M."/>
            <person name="Ferrario C."/>
            <person name="Modesto M."/>
            <person name="Mattarelli P."/>
            <person name="Jiri K."/>
            <person name="van Sinderen D."/>
            <person name="Ventura M."/>
        </authorList>
    </citation>
    <scope>NUCLEOTIDE SEQUENCE [LARGE SCALE GENOMIC DNA]</scope>
    <source>
        <strain evidence="4 5">LMG 21773</strain>
    </source>
</reference>
<gene>
    <name evidence="4" type="ORF">AEAE_0631</name>
</gene>
<keyword evidence="2 4" id="KW-0012">Acyltransferase</keyword>
<dbReference type="SUPFAM" id="SSF69593">
    <property type="entry name" value="Glycerol-3-phosphate (1)-acyltransferase"/>
    <property type="match status" value="1"/>
</dbReference>
<name>A0A261FAZ6_9BIFI</name>